<dbReference type="EMBL" id="JAGGKS010000002">
    <property type="protein sequence ID" value="MBP1925286.1"/>
    <property type="molecule type" value="Genomic_DNA"/>
</dbReference>
<dbReference type="PROSITE" id="PS51987">
    <property type="entry name" value="GS_CATALYTIC"/>
    <property type="match status" value="1"/>
</dbReference>
<dbReference type="PROSITE" id="PS51986">
    <property type="entry name" value="GS_BETA_GRASP"/>
    <property type="match status" value="1"/>
</dbReference>
<evidence type="ECO:0000256" key="2">
    <source>
        <dbReference type="ARBA" id="ARBA00012937"/>
    </source>
</evidence>
<evidence type="ECO:0000313" key="11">
    <source>
        <dbReference type="EMBL" id="MBP1925286.1"/>
    </source>
</evidence>
<organism evidence="11 12">
    <name type="scientific">Sedimentibacter acidaminivorans</name>
    <dbReference type="NCBI Taxonomy" id="913099"/>
    <lineage>
        <taxon>Bacteria</taxon>
        <taxon>Bacillati</taxon>
        <taxon>Bacillota</taxon>
        <taxon>Tissierellia</taxon>
        <taxon>Sedimentibacter</taxon>
    </lineage>
</organism>
<dbReference type="Pfam" id="PF00120">
    <property type="entry name" value="Gln-synt_C"/>
    <property type="match status" value="1"/>
</dbReference>
<accession>A0ABS4GC63</accession>
<dbReference type="InterPro" id="IPR008146">
    <property type="entry name" value="Gln_synth_cat_dom"/>
</dbReference>
<evidence type="ECO:0000259" key="10">
    <source>
        <dbReference type="PROSITE" id="PS51987"/>
    </source>
</evidence>
<dbReference type="EC" id="6.3.1.2" evidence="2"/>
<keyword evidence="4" id="KW-0547">Nucleotide-binding</keyword>
<reference evidence="11 12" key="1">
    <citation type="submission" date="2021-03" db="EMBL/GenBank/DDBJ databases">
        <title>Genomic Encyclopedia of Type Strains, Phase IV (KMG-IV): sequencing the most valuable type-strain genomes for metagenomic binning, comparative biology and taxonomic classification.</title>
        <authorList>
            <person name="Goeker M."/>
        </authorList>
    </citation>
    <scope>NUCLEOTIDE SEQUENCE [LARGE SCALE GENOMIC DNA]</scope>
    <source>
        <strain evidence="11 12">DSM 24004</strain>
    </source>
</reference>
<evidence type="ECO:0000256" key="7">
    <source>
        <dbReference type="PROSITE-ProRule" id="PRU01330"/>
    </source>
</evidence>
<dbReference type="Proteomes" id="UP001519342">
    <property type="component" value="Unassembled WGS sequence"/>
</dbReference>
<dbReference type="Gene3D" id="3.10.20.70">
    <property type="entry name" value="Glutamine synthetase, N-terminal domain"/>
    <property type="match status" value="1"/>
</dbReference>
<dbReference type="RefSeq" id="WP_209511008.1">
    <property type="nucleotide sequence ID" value="NZ_JAGGKS010000002.1"/>
</dbReference>
<dbReference type="Pfam" id="PF03951">
    <property type="entry name" value="Gln-synt_N"/>
    <property type="match status" value="1"/>
</dbReference>
<dbReference type="Gene3D" id="3.30.590.10">
    <property type="entry name" value="Glutamine synthetase/guanido kinase, catalytic domain"/>
    <property type="match status" value="1"/>
</dbReference>
<comment type="similarity">
    <text evidence="1 7 8">Belongs to the glutamine synthetase family.</text>
</comment>
<dbReference type="InterPro" id="IPR036651">
    <property type="entry name" value="Gln_synt_N_sf"/>
</dbReference>
<dbReference type="PANTHER" id="PTHR43407:SF1">
    <property type="entry name" value="LENGSIN"/>
    <property type="match status" value="1"/>
</dbReference>
<evidence type="ECO:0000256" key="6">
    <source>
        <dbReference type="ARBA" id="ARBA00030136"/>
    </source>
</evidence>
<gene>
    <name evidence="11" type="ORF">J2Z76_001143</name>
</gene>
<protein>
    <recommendedName>
        <fullName evidence="2">glutamine synthetase</fullName>
        <ecNumber evidence="2">6.3.1.2</ecNumber>
    </recommendedName>
    <alternativeName>
        <fullName evidence="6">Glutamine synthetase I alpha</fullName>
    </alternativeName>
</protein>
<dbReference type="GO" id="GO:0004356">
    <property type="term" value="F:glutamine synthetase activity"/>
    <property type="evidence" value="ECO:0007669"/>
    <property type="project" value="UniProtKB-EC"/>
</dbReference>
<keyword evidence="12" id="KW-1185">Reference proteome</keyword>
<feature type="domain" description="GS catalytic" evidence="10">
    <location>
        <begin position="107"/>
        <end position="476"/>
    </location>
</feature>
<evidence type="ECO:0000256" key="3">
    <source>
        <dbReference type="ARBA" id="ARBA00022598"/>
    </source>
</evidence>
<evidence type="ECO:0000313" key="12">
    <source>
        <dbReference type="Proteomes" id="UP001519342"/>
    </source>
</evidence>
<keyword evidence="5" id="KW-0067">ATP-binding</keyword>
<comment type="caution">
    <text evidence="11">The sequence shown here is derived from an EMBL/GenBank/DDBJ whole genome shotgun (WGS) entry which is preliminary data.</text>
</comment>
<dbReference type="InterPro" id="IPR004809">
    <property type="entry name" value="Gln_synth_I"/>
</dbReference>
<dbReference type="InterPro" id="IPR008147">
    <property type="entry name" value="Gln_synt_N"/>
</dbReference>
<dbReference type="SUPFAM" id="SSF55931">
    <property type="entry name" value="Glutamine synthetase/guanido kinase"/>
    <property type="match status" value="1"/>
</dbReference>
<dbReference type="SUPFAM" id="SSF54368">
    <property type="entry name" value="Glutamine synthetase, N-terminal domain"/>
    <property type="match status" value="1"/>
</dbReference>
<dbReference type="SMART" id="SM01230">
    <property type="entry name" value="Gln-synt_C"/>
    <property type="match status" value="1"/>
</dbReference>
<proteinExistence type="inferred from homology"/>
<name>A0ABS4GC63_9FIRM</name>
<evidence type="ECO:0000256" key="5">
    <source>
        <dbReference type="ARBA" id="ARBA00022840"/>
    </source>
</evidence>
<evidence type="ECO:0000256" key="1">
    <source>
        <dbReference type="ARBA" id="ARBA00009897"/>
    </source>
</evidence>
<dbReference type="InterPro" id="IPR014746">
    <property type="entry name" value="Gln_synth/guanido_kin_cat_dom"/>
</dbReference>
<sequence length="476" mass="54448">MFKDYLEVKNYISENNIKIIDFKIVDMSGRWHHLTIPATRFNESILKDGIGFDASSYGFLKVEKSDMVFIPDISTSFIVPFSKIPTLTMIGNIYAIKENRERFEDDPRYLIEKAKKLLVDKNIADTALLGPEFEFYILDQVSVKNDINHMEVFIDSKQGEWNSSSLDSSNKGYTLRNSNCYHLDKPFDASSDFRDMVTLYLEENNIPIKYHHCENGGPGQVEIEVCHGDISEMADRTMKLKYILRSYAALQDKTVTFMPKPFVGECGSGFHIHIHLFKDGEPLFYDENGYSKLSKTALYAIGGILKHSPALMPFTNPSTNSYKRLIPGFEAPVSLCFATANRSAVIRIPDYATSPMEKRFEVRFPDATCNPYYAYSAVLMAVIDGIENEIDPVKEGFGPFDFNLYNLNDEQKSLIKALPTNPIEAADALENDHEFLLKGNVFSKNIIMSQINKIKKDYYKINEMPHPEEFKMYYNL</sequence>
<evidence type="ECO:0000256" key="8">
    <source>
        <dbReference type="RuleBase" id="RU000384"/>
    </source>
</evidence>
<dbReference type="NCBIfam" id="TIGR00653">
    <property type="entry name" value="GlnA"/>
    <property type="match status" value="1"/>
</dbReference>
<dbReference type="PANTHER" id="PTHR43407">
    <property type="entry name" value="GLUTAMINE SYNTHETASE"/>
    <property type="match status" value="1"/>
</dbReference>
<evidence type="ECO:0000256" key="4">
    <source>
        <dbReference type="ARBA" id="ARBA00022741"/>
    </source>
</evidence>
<keyword evidence="3 11" id="KW-0436">Ligase</keyword>
<feature type="domain" description="GS beta-grasp" evidence="9">
    <location>
        <begin position="15"/>
        <end position="100"/>
    </location>
</feature>
<evidence type="ECO:0000259" key="9">
    <source>
        <dbReference type="PROSITE" id="PS51986"/>
    </source>
</evidence>